<feature type="compositionally biased region" description="Pro residues" evidence="1">
    <location>
        <begin position="29"/>
        <end position="39"/>
    </location>
</feature>
<evidence type="ECO:0000256" key="1">
    <source>
        <dbReference type="SAM" id="MobiDB-lite"/>
    </source>
</evidence>
<protein>
    <submittedName>
        <fullName evidence="4">Zyxin</fullName>
    </submittedName>
</protein>
<feature type="compositionally biased region" description="Pro residues" evidence="1">
    <location>
        <begin position="47"/>
        <end position="59"/>
    </location>
</feature>
<proteinExistence type="predicted"/>
<evidence type="ECO:0000313" key="2">
    <source>
        <dbReference type="EMBL" id="VDO40430.1"/>
    </source>
</evidence>
<reference evidence="2 3" key="2">
    <citation type="submission" date="2018-11" db="EMBL/GenBank/DDBJ databases">
        <authorList>
            <consortium name="Pathogen Informatics"/>
        </authorList>
    </citation>
    <scope>NUCLEOTIDE SEQUENCE [LARGE SCALE GENOMIC DNA]</scope>
    <source>
        <strain evidence="2 3">MHpl1</strain>
    </source>
</reference>
<name>A0A0N4WHZ2_HAEPC</name>
<reference evidence="4" key="1">
    <citation type="submission" date="2017-02" db="UniProtKB">
        <authorList>
            <consortium name="WormBaseParasite"/>
        </authorList>
    </citation>
    <scope>IDENTIFICATION</scope>
</reference>
<gene>
    <name evidence="2" type="ORF">HPLM_LOCUS10530</name>
</gene>
<sequence>MSSSTVGLKHLGPPVLVKKLMDKPNQSFPAPPFGGPPVGAPRFGAPTFPPPPPGYPFRPPSHMELKPEYARKRFRGLSERMGSFAGSGEE</sequence>
<organism evidence="4">
    <name type="scientific">Haemonchus placei</name>
    <name type="common">Barber's pole worm</name>
    <dbReference type="NCBI Taxonomy" id="6290"/>
    <lineage>
        <taxon>Eukaryota</taxon>
        <taxon>Metazoa</taxon>
        <taxon>Ecdysozoa</taxon>
        <taxon>Nematoda</taxon>
        <taxon>Chromadorea</taxon>
        <taxon>Rhabditida</taxon>
        <taxon>Rhabditina</taxon>
        <taxon>Rhabditomorpha</taxon>
        <taxon>Strongyloidea</taxon>
        <taxon>Trichostrongylidae</taxon>
        <taxon>Haemonchus</taxon>
    </lineage>
</organism>
<dbReference type="EMBL" id="UZAF01017322">
    <property type="protein sequence ID" value="VDO40430.1"/>
    <property type="molecule type" value="Genomic_DNA"/>
</dbReference>
<evidence type="ECO:0000313" key="4">
    <source>
        <dbReference type="WBParaSite" id="HPLM_0001053801-mRNA-1"/>
    </source>
</evidence>
<dbReference type="AlphaFoldDB" id="A0A0N4WHZ2"/>
<dbReference type="WBParaSite" id="HPLM_0001053801-mRNA-1">
    <property type="protein sequence ID" value="HPLM_0001053801-mRNA-1"/>
    <property type="gene ID" value="HPLM_0001053801"/>
</dbReference>
<keyword evidence="3" id="KW-1185">Reference proteome</keyword>
<dbReference type="Proteomes" id="UP000268014">
    <property type="component" value="Unassembled WGS sequence"/>
</dbReference>
<evidence type="ECO:0000313" key="3">
    <source>
        <dbReference type="Proteomes" id="UP000268014"/>
    </source>
</evidence>
<accession>A0A0N4WHZ2</accession>
<feature type="region of interest" description="Disordered" evidence="1">
    <location>
        <begin position="22"/>
        <end position="63"/>
    </location>
</feature>